<evidence type="ECO:0000313" key="2">
    <source>
        <dbReference type="Proteomes" id="UP000464669"/>
    </source>
</evidence>
<accession>A0A6B7ZEK3</accession>
<organism evidence="1 2">
    <name type="scientific">Klebsiella phage N1M2</name>
    <dbReference type="NCBI Taxonomy" id="2664939"/>
    <lineage>
        <taxon>Viruses</taxon>
        <taxon>Duplodnaviria</taxon>
        <taxon>Heunggongvirae</taxon>
        <taxon>Uroviricota</taxon>
        <taxon>Caudoviricetes</taxon>
        <taxon>Chimalliviridae</taxon>
        <taxon>Nimduovirus</taxon>
        <taxon>Nimduovirus N1M2</taxon>
    </lineage>
</organism>
<gene>
    <name evidence="1" type="ORF">N1M2_47</name>
</gene>
<name>A0A6B7ZEK3_9CAUD</name>
<dbReference type="Proteomes" id="UP000464669">
    <property type="component" value="Segment"/>
</dbReference>
<protein>
    <submittedName>
        <fullName evidence="1">Uncharacterized protein</fullName>
    </submittedName>
</protein>
<dbReference type="EMBL" id="MN642089">
    <property type="protein sequence ID" value="QGH71910.1"/>
    <property type="molecule type" value="Genomic_DNA"/>
</dbReference>
<keyword evidence="2" id="KW-1185">Reference proteome</keyword>
<sequence>MLRYDIRMSGKKNIDAIVVSYKGEEIIFRGVQKVNGGDADQELFEYLNEFFQGCMPKKIDKLWDLLKRGKKILEPGYFDEVDSADLAELRKNNGDYRYLQEKLEPIIREIYETIPPNEVGYGAMVTGRCEAPRDLMAMSQLGDYPEETTIDNIKYGELVKLAFAAQLSFPIINQFLDHVVDLTGKDYKDATAGSIMANISQLTAMDGWKILDTYVRASCLRQEARRNSIGVVSDVKYIDYIVYKGLFNKLCLTFLPSKINGKNLSKELNSLVEGEIRGGADIKFKTYKDPKPGSDDQSIPESYRITQAVNGTDEIAQAEYFTFDLYIEEHTQDQWGNPVVNYRKKNKDFFSHQCRGLGIKNQFLAERLFNTLPRVWEFRLTSIHMKLLQLAFIEDINYNLIPVLNYDQLMSAICLAQVKLFEMGFEHLACLCSIVRNPTYPVTFLDDDFKLSTKDREMLTEMCDVYVGQSVSTTENILVKSVSDFLDELSTSGWDSTIEPGLLGNEKFVNAMASGQMYQVDLVPEVKRELLELVKLTNTVEEKEAE</sequence>
<reference evidence="1 2" key="1">
    <citation type="submission" date="2019-11" db="EMBL/GenBank/DDBJ databases">
        <authorList>
            <person name="Lewis R."/>
            <person name="Clooney A.G."/>
            <person name="Stockdale S.R."/>
            <person name="Buttimer C."/>
            <person name="Draper L.A."/>
            <person name="Ross R.P."/>
            <person name="Hill C."/>
        </authorList>
    </citation>
    <scope>NUCLEOTIDE SEQUENCE [LARGE SCALE GENOMIC DNA]</scope>
</reference>
<evidence type="ECO:0000313" key="1">
    <source>
        <dbReference type="EMBL" id="QGH71910.1"/>
    </source>
</evidence>
<proteinExistence type="predicted"/>